<dbReference type="EMBL" id="JAODUO010000994">
    <property type="protein sequence ID" value="KAK2172089.1"/>
    <property type="molecule type" value="Genomic_DNA"/>
</dbReference>
<dbReference type="FunFam" id="3.10.120.10:FF:000003">
    <property type="entry name" value="membrane-associated progesterone receptor component 1"/>
    <property type="match status" value="1"/>
</dbReference>
<dbReference type="AlphaFoldDB" id="A0AAD9NLZ6"/>
<dbReference type="GO" id="GO:0005783">
    <property type="term" value="C:endoplasmic reticulum"/>
    <property type="evidence" value="ECO:0007669"/>
    <property type="project" value="TreeGrafter"/>
</dbReference>
<dbReference type="Gene3D" id="3.10.120.10">
    <property type="entry name" value="Cytochrome b5-like heme/steroid binding domain"/>
    <property type="match status" value="1"/>
</dbReference>
<dbReference type="InterPro" id="IPR001199">
    <property type="entry name" value="Cyt_B5-like_heme/steroid-bd"/>
</dbReference>
<protein>
    <recommendedName>
        <fullName evidence="2">Cytochrome b5 heme-binding domain-containing protein</fullName>
    </recommendedName>
</protein>
<gene>
    <name evidence="3" type="ORF">NP493_994g02027</name>
</gene>
<dbReference type="PANTHER" id="PTHR10281">
    <property type="entry name" value="MEMBRANE-ASSOCIATED PROGESTERONE RECEPTOR COMPONENT-RELATED"/>
    <property type="match status" value="1"/>
</dbReference>
<evidence type="ECO:0000313" key="4">
    <source>
        <dbReference type="Proteomes" id="UP001209878"/>
    </source>
</evidence>
<dbReference type="Proteomes" id="UP001209878">
    <property type="component" value="Unassembled WGS sequence"/>
</dbReference>
<sequence length="99" mass="10689">MAGKDLTLAELRKFDGSGDGGLIYVAINGKIFDVTEKGKQFYGPGGPYAAFAGHDASRGLATMTMGVKDDKDDLSDLTKAQMDSLKTWEAQFTGDHRRL</sequence>
<name>A0AAD9NLZ6_RIDPI</name>
<dbReference type="SUPFAM" id="SSF55856">
    <property type="entry name" value="Cytochrome b5-like heme/steroid binding domain"/>
    <property type="match status" value="1"/>
</dbReference>
<comment type="caution">
    <text evidence="3">The sequence shown here is derived from an EMBL/GenBank/DDBJ whole genome shotgun (WGS) entry which is preliminary data.</text>
</comment>
<dbReference type="Pfam" id="PF00173">
    <property type="entry name" value="Cyt-b5"/>
    <property type="match status" value="1"/>
</dbReference>
<keyword evidence="4" id="KW-1185">Reference proteome</keyword>
<dbReference type="InterPro" id="IPR050577">
    <property type="entry name" value="MAPR/NEUFC/NENF-like"/>
</dbReference>
<reference evidence="3" key="1">
    <citation type="journal article" date="2023" name="Mol. Biol. Evol.">
        <title>Third-Generation Sequencing Reveals the Adaptive Role of the Epigenome in Three Deep-Sea Polychaetes.</title>
        <authorList>
            <person name="Perez M."/>
            <person name="Aroh O."/>
            <person name="Sun Y."/>
            <person name="Lan Y."/>
            <person name="Juniper S.K."/>
            <person name="Young C.R."/>
            <person name="Angers B."/>
            <person name="Qian P.Y."/>
        </authorList>
    </citation>
    <scope>NUCLEOTIDE SEQUENCE</scope>
    <source>
        <strain evidence="3">R07B-5</strain>
    </source>
</reference>
<proteinExistence type="inferred from homology"/>
<feature type="domain" description="Cytochrome b5 heme-binding" evidence="2">
    <location>
        <begin position="6"/>
        <end position="97"/>
    </location>
</feature>
<dbReference type="GO" id="GO:0016020">
    <property type="term" value="C:membrane"/>
    <property type="evidence" value="ECO:0007669"/>
    <property type="project" value="TreeGrafter"/>
</dbReference>
<dbReference type="SMART" id="SM01117">
    <property type="entry name" value="Cyt-b5"/>
    <property type="match status" value="1"/>
</dbReference>
<dbReference type="PANTHER" id="PTHR10281:SF106">
    <property type="entry name" value="IP06960P-RELATED"/>
    <property type="match status" value="1"/>
</dbReference>
<comment type="similarity">
    <text evidence="1">Belongs to the cytochrome b5 family. MAPR subfamily.</text>
</comment>
<evidence type="ECO:0000256" key="1">
    <source>
        <dbReference type="ARBA" id="ARBA00038357"/>
    </source>
</evidence>
<evidence type="ECO:0000259" key="2">
    <source>
        <dbReference type="SMART" id="SM01117"/>
    </source>
</evidence>
<organism evidence="3 4">
    <name type="scientific">Ridgeia piscesae</name>
    <name type="common">Tubeworm</name>
    <dbReference type="NCBI Taxonomy" id="27915"/>
    <lineage>
        <taxon>Eukaryota</taxon>
        <taxon>Metazoa</taxon>
        <taxon>Spiralia</taxon>
        <taxon>Lophotrochozoa</taxon>
        <taxon>Annelida</taxon>
        <taxon>Polychaeta</taxon>
        <taxon>Sedentaria</taxon>
        <taxon>Canalipalpata</taxon>
        <taxon>Sabellida</taxon>
        <taxon>Siboglinidae</taxon>
        <taxon>Ridgeia</taxon>
    </lineage>
</organism>
<accession>A0AAD9NLZ6</accession>
<evidence type="ECO:0000313" key="3">
    <source>
        <dbReference type="EMBL" id="KAK2172089.1"/>
    </source>
</evidence>
<dbReference type="InterPro" id="IPR036400">
    <property type="entry name" value="Cyt_B5-like_heme/steroid_sf"/>
</dbReference>